<gene>
    <name evidence="2" type="ORF">PKB_2682</name>
</gene>
<sequence length="57" mass="6002">MGAIAGMARSYAASVPQGPWRPNPAASYRPFSRAADAHPARRPTGLGPAPLRSDLEE</sequence>
<evidence type="ECO:0000256" key="1">
    <source>
        <dbReference type="SAM" id="MobiDB-lite"/>
    </source>
</evidence>
<dbReference type="AlphaFoldDB" id="A0A024HHC7"/>
<keyword evidence="3" id="KW-1185">Reference proteome</keyword>
<dbReference type="STRING" id="1301098.PKB_2682"/>
<dbReference type="HOGENOM" id="CLU_2993302_0_0_6"/>
<proteinExistence type="predicted"/>
<name>A0A024HHC7_PSEKB</name>
<feature type="region of interest" description="Disordered" evidence="1">
    <location>
        <begin position="1"/>
        <end position="57"/>
    </location>
</feature>
<evidence type="ECO:0000313" key="3">
    <source>
        <dbReference type="Proteomes" id="UP000025241"/>
    </source>
</evidence>
<organism evidence="2 3">
    <name type="scientific">Pseudomonas knackmussii (strain DSM 6978 / CCUG 54928 / LMG 23759 / B13)</name>
    <dbReference type="NCBI Taxonomy" id="1301098"/>
    <lineage>
        <taxon>Bacteria</taxon>
        <taxon>Pseudomonadati</taxon>
        <taxon>Pseudomonadota</taxon>
        <taxon>Gammaproteobacteria</taxon>
        <taxon>Pseudomonadales</taxon>
        <taxon>Pseudomonadaceae</taxon>
        <taxon>Pseudomonas</taxon>
    </lineage>
</organism>
<reference evidence="2 3" key="2">
    <citation type="submission" date="2014-05" db="EMBL/GenBank/DDBJ databases">
        <title>Genome sequence of the 3-chlorobenzoate degrading bacterium Pseudomonas knackmussii B13 shows multiple evidence for horizontal gene transfer.</title>
        <authorList>
            <person name="Miyazaki R."/>
            <person name="Bertelli C."/>
            <person name="Falquet L."/>
            <person name="Robinson-Rechavi M."/>
            <person name="Gharib W."/>
            <person name="Roy S."/>
            <person name="Van der Meer J.R."/>
        </authorList>
    </citation>
    <scope>NUCLEOTIDE SEQUENCE [LARGE SCALE GENOMIC DNA]</scope>
    <source>
        <strain evidence="2 3">B13</strain>
    </source>
</reference>
<accession>A0A024HHC7</accession>
<protein>
    <submittedName>
        <fullName evidence="2">Uncharacterized protein</fullName>
    </submittedName>
</protein>
<dbReference type="KEGG" id="pkc:PKB_2682"/>
<dbReference type="Proteomes" id="UP000025241">
    <property type="component" value="Chromosome I"/>
</dbReference>
<reference evidence="2 3" key="1">
    <citation type="submission" date="2013-03" db="EMBL/GenBank/DDBJ databases">
        <authorList>
            <person name="Linke B."/>
        </authorList>
    </citation>
    <scope>NUCLEOTIDE SEQUENCE [LARGE SCALE GENOMIC DNA]</scope>
    <source>
        <strain evidence="2 3">B13</strain>
    </source>
</reference>
<evidence type="ECO:0000313" key="2">
    <source>
        <dbReference type="EMBL" id="CDF84029.1"/>
    </source>
</evidence>
<dbReference type="EMBL" id="HG322950">
    <property type="protein sequence ID" value="CDF84029.1"/>
    <property type="molecule type" value="Genomic_DNA"/>
</dbReference>